<dbReference type="Proteomes" id="UP000503840">
    <property type="component" value="Unassembled WGS sequence"/>
</dbReference>
<evidence type="ECO:0000313" key="2">
    <source>
        <dbReference type="Proteomes" id="UP000503840"/>
    </source>
</evidence>
<protein>
    <submittedName>
        <fullName evidence="1">Uncharacterized protein</fullName>
    </submittedName>
</protein>
<gene>
    <name evidence="1" type="ORF">DSM101010T_15640</name>
</gene>
<sequence length="72" mass="7573">MMTGCNKRPAKSGMDIIACSMPMSTPLTRNAGTDQMALPPLRNLAPPNATNNIAAVPAIMLPNIAFPPVKPE</sequence>
<evidence type="ECO:0000313" key="1">
    <source>
        <dbReference type="EMBL" id="GFM33199.1"/>
    </source>
</evidence>
<dbReference type="AlphaFoldDB" id="A0A7J0BHK9"/>
<accession>A0A7J0BHK9</accession>
<dbReference type="EMBL" id="BLVO01000013">
    <property type="protein sequence ID" value="GFM33199.1"/>
    <property type="molecule type" value="Genomic_DNA"/>
</dbReference>
<proteinExistence type="predicted"/>
<reference evidence="1 2" key="1">
    <citation type="submission" date="2020-05" db="EMBL/GenBank/DDBJ databases">
        <title>Draft genome sequence of Desulfovibrio sp. strain HN2T.</title>
        <authorList>
            <person name="Ueno A."/>
            <person name="Tamazawa S."/>
            <person name="Tamamura S."/>
            <person name="Murakami T."/>
            <person name="Kiyama T."/>
            <person name="Inomata H."/>
            <person name="Amano Y."/>
            <person name="Miyakawa K."/>
            <person name="Tamaki H."/>
            <person name="Naganuma T."/>
            <person name="Kaneko K."/>
        </authorList>
    </citation>
    <scope>NUCLEOTIDE SEQUENCE [LARGE SCALE GENOMIC DNA]</scope>
    <source>
        <strain evidence="1 2">HN2</strain>
    </source>
</reference>
<name>A0A7J0BHK9_9BACT</name>
<comment type="caution">
    <text evidence="1">The sequence shown here is derived from an EMBL/GenBank/DDBJ whole genome shotgun (WGS) entry which is preliminary data.</text>
</comment>
<organism evidence="1 2">
    <name type="scientific">Desulfovibrio subterraneus</name>
    <dbReference type="NCBI Taxonomy" id="2718620"/>
    <lineage>
        <taxon>Bacteria</taxon>
        <taxon>Pseudomonadati</taxon>
        <taxon>Thermodesulfobacteriota</taxon>
        <taxon>Desulfovibrionia</taxon>
        <taxon>Desulfovibrionales</taxon>
        <taxon>Desulfovibrionaceae</taxon>
        <taxon>Desulfovibrio</taxon>
    </lineage>
</organism>
<keyword evidence="2" id="KW-1185">Reference proteome</keyword>